<evidence type="ECO:0000313" key="3">
    <source>
        <dbReference type="Proteomes" id="UP001060336"/>
    </source>
</evidence>
<dbReference type="Proteomes" id="UP001060336">
    <property type="component" value="Chromosome"/>
</dbReference>
<dbReference type="RefSeq" id="WP_257770778.1">
    <property type="nucleotide sequence ID" value="NZ_CP102480.1"/>
</dbReference>
<proteinExistence type="predicted"/>
<gene>
    <name evidence="2" type="ORF">NUH88_06525</name>
</gene>
<dbReference type="GO" id="GO:0005737">
    <property type="term" value="C:cytoplasm"/>
    <property type="evidence" value="ECO:0007669"/>
    <property type="project" value="TreeGrafter"/>
</dbReference>
<dbReference type="InterPro" id="IPR029052">
    <property type="entry name" value="Metallo-depent_PP-like"/>
</dbReference>
<reference evidence="2" key="1">
    <citation type="submission" date="2022-08" db="EMBL/GenBank/DDBJ databases">
        <title>Nisaea acidiphila sp. nov., isolated from a marine algal debris and emended description of the genus Nisaea Urios et al. 2008.</title>
        <authorList>
            <person name="Kwon K."/>
        </authorList>
    </citation>
    <scope>NUCLEOTIDE SEQUENCE</scope>
    <source>
        <strain evidence="2">MEBiC11861</strain>
    </source>
</reference>
<dbReference type="GO" id="GO:0016791">
    <property type="term" value="F:phosphatase activity"/>
    <property type="evidence" value="ECO:0007669"/>
    <property type="project" value="TreeGrafter"/>
</dbReference>
<keyword evidence="3" id="KW-1185">Reference proteome</keyword>
<dbReference type="PRINTS" id="PR00114">
    <property type="entry name" value="STPHPHTASE"/>
</dbReference>
<accession>A0A9J7AX25</accession>
<dbReference type="PANTHER" id="PTHR42850">
    <property type="entry name" value="METALLOPHOSPHOESTERASE"/>
    <property type="match status" value="1"/>
</dbReference>
<organism evidence="2 3">
    <name type="scientific">Nisaea acidiphila</name>
    <dbReference type="NCBI Taxonomy" id="1862145"/>
    <lineage>
        <taxon>Bacteria</taxon>
        <taxon>Pseudomonadati</taxon>
        <taxon>Pseudomonadota</taxon>
        <taxon>Alphaproteobacteria</taxon>
        <taxon>Rhodospirillales</taxon>
        <taxon>Thalassobaculaceae</taxon>
        <taxon>Nisaea</taxon>
    </lineage>
</organism>
<dbReference type="GO" id="GO:0110154">
    <property type="term" value="P:RNA decapping"/>
    <property type="evidence" value="ECO:0007669"/>
    <property type="project" value="TreeGrafter"/>
</dbReference>
<feature type="domain" description="Calcineurin-like phosphoesterase" evidence="1">
    <location>
        <begin position="51"/>
        <end position="245"/>
    </location>
</feature>
<dbReference type="InterPro" id="IPR006186">
    <property type="entry name" value="Ser/Thr-sp_prot-phosphatase"/>
</dbReference>
<dbReference type="InterPro" id="IPR004843">
    <property type="entry name" value="Calcineurin-like_PHP"/>
</dbReference>
<name>A0A9J7AX25_9PROT</name>
<evidence type="ECO:0000313" key="2">
    <source>
        <dbReference type="EMBL" id="UUX51346.1"/>
    </source>
</evidence>
<protein>
    <submittedName>
        <fullName evidence="2">Metallophosphoesterase</fullName>
    </submittedName>
</protein>
<dbReference type="PANTHER" id="PTHR42850:SF4">
    <property type="entry name" value="ZINC-DEPENDENT ENDOPOLYPHOSPHATASE"/>
    <property type="match status" value="1"/>
</dbReference>
<dbReference type="GO" id="GO:0008803">
    <property type="term" value="F:bis(5'-nucleosyl)-tetraphosphatase (symmetrical) activity"/>
    <property type="evidence" value="ECO:0007669"/>
    <property type="project" value="TreeGrafter"/>
</dbReference>
<dbReference type="Pfam" id="PF00149">
    <property type="entry name" value="Metallophos"/>
    <property type="match status" value="1"/>
</dbReference>
<dbReference type="InterPro" id="IPR050126">
    <property type="entry name" value="Ap4A_hydrolase"/>
</dbReference>
<dbReference type="Gene3D" id="3.60.21.10">
    <property type="match status" value="1"/>
</dbReference>
<dbReference type="EMBL" id="CP102480">
    <property type="protein sequence ID" value="UUX51346.1"/>
    <property type="molecule type" value="Genomic_DNA"/>
</dbReference>
<dbReference type="KEGG" id="naci:NUH88_06525"/>
<dbReference type="SUPFAM" id="SSF56300">
    <property type="entry name" value="Metallo-dependent phosphatases"/>
    <property type="match status" value="1"/>
</dbReference>
<evidence type="ECO:0000259" key="1">
    <source>
        <dbReference type="Pfam" id="PF00149"/>
    </source>
</evidence>
<sequence length="298" mass="33292">MSLLPYGPARAAGPYAGADHNPLEGQLNPQSEIHRYEWREVPRPVANGHMVIAIGDVHGRADLLTALFEAVAEDVARIKPEQVTAILLGDLIDRGPASLEVLGLALGGLGAFTKRPVTDVCLLGNHDYWLRQAVDGSLDDDDLRFWAANGGEETWRSFGINRVVGARDMIMQTRRRLPDPVLEFIMSMSVTYRVDDYLFVHAGIDPRQPLSNQTLKTLCWIRDPFLNPEVWPFELTVVHGHTVEWNHGEPLVHDHRIGIDSGAVKTGVLTALEINSGQMRFVQAWDERALEEERRRSG</sequence>
<dbReference type="AlphaFoldDB" id="A0A9J7AX25"/>